<evidence type="ECO:0000313" key="2">
    <source>
        <dbReference type="Proteomes" id="UP000229044"/>
    </source>
</evidence>
<comment type="caution">
    <text evidence="1">The sequence shown here is derived from an EMBL/GenBank/DDBJ whole genome shotgun (WGS) entry which is preliminary data.</text>
</comment>
<dbReference type="Gene3D" id="1.20.120.330">
    <property type="entry name" value="Nucleotidyltransferases domain 2"/>
    <property type="match status" value="1"/>
</dbReference>
<organism evidence="1 2">
    <name type="scientific">Marinobacter guineae</name>
    <dbReference type="NCBI Taxonomy" id="432303"/>
    <lineage>
        <taxon>Bacteria</taxon>
        <taxon>Pseudomonadati</taxon>
        <taxon>Pseudomonadota</taxon>
        <taxon>Gammaproteobacteria</taxon>
        <taxon>Pseudomonadales</taxon>
        <taxon>Marinobacteraceae</taxon>
        <taxon>Marinobacter</taxon>
    </lineage>
</organism>
<sequence length="141" mass="16126">MNKEALENLVNIRKLHHEVADAREVTGLIQSGSIRLQDAQLESLSLESRFDLTYNAAHALSLASLRHLGYRSDNRYLVFQCLQHTLDLPSAKWRILDQAHRKRNLAEYEGFIDVDESLVASLIRVCEEVRLAVRELTENGD</sequence>
<keyword evidence="2" id="KW-1185">Reference proteome</keyword>
<proteinExistence type="predicted"/>
<name>A0A2G1VE86_9GAMM</name>
<dbReference type="OrthoDB" id="8237640at2"/>
<evidence type="ECO:0000313" key="1">
    <source>
        <dbReference type="EMBL" id="PHQ25071.1"/>
    </source>
</evidence>
<dbReference type="EMBL" id="NTFI01000003">
    <property type="protein sequence ID" value="PHQ25071.1"/>
    <property type="molecule type" value="Genomic_DNA"/>
</dbReference>
<dbReference type="RefSeq" id="WP_099618385.1">
    <property type="nucleotide sequence ID" value="NZ_KZ319340.1"/>
</dbReference>
<gene>
    <name evidence="1" type="ORF">CLH62_12010</name>
</gene>
<dbReference type="Proteomes" id="UP000229044">
    <property type="component" value="Unassembled WGS sequence"/>
</dbReference>
<reference evidence="1 2" key="1">
    <citation type="submission" date="2017-09" db="EMBL/GenBank/DDBJ databases">
        <title>The draft genome sequences of Marinobacter guineae M3B.</title>
        <authorList>
            <person name="Cao J."/>
        </authorList>
    </citation>
    <scope>NUCLEOTIDE SEQUENCE [LARGE SCALE GENOMIC DNA]</scope>
    <source>
        <strain evidence="1 2">M3B</strain>
    </source>
</reference>
<protein>
    <recommendedName>
        <fullName evidence="3">DNA-binding protein</fullName>
    </recommendedName>
</protein>
<accession>A0A2G1VE86</accession>
<evidence type="ECO:0008006" key="3">
    <source>
        <dbReference type="Google" id="ProtNLM"/>
    </source>
</evidence>
<dbReference type="AlphaFoldDB" id="A0A2G1VE86"/>